<evidence type="ECO:0000259" key="6">
    <source>
        <dbReference type="Pfam" id="PF00188"/>
    </source>
</evidence>
<dbReference type="Proteomes" id="UP000034591">
    <property type="component" value="Unassembled WGS sequence"/>
</dbReference>
<feature type="transmembrane region" description="Helical" evidence="5">
    <location>
        <begin position="84"/>
        <end position="106"/>
    </location>
</feature>
<keyword evidence="2 5" id="KW-0812">Transmembrane</keyword>
<dbReference type="AlphaFoldDB" id="A0A0G0JJQ0"/>
<sequence>MFLSLLVFQSFSLSELSLRGNWVDLIILVILLYYLSEAWRVGFWVILASFFAFFLSLLTALSGYSFAAELLRTYFSLARSLSNALGFLIIAGVSEGIFSFILSELIRNIPYKLWKKPWSNLLATLPALGEGLILVSFFLTLIIGLPLSPKIKADVSSSKIGGFLITNTAGLERKVNEVFGGIIEDSLTYLTVTPGSKDSIPISVEKEILTIDQASETQMFNMVNSEREKRGIGKLTWRSEVLGIAREHAKDMWERSYFGHYSPEGEDVGDRLDRANISYRIAGENLALAPTLQTAHNGLMNSEGHRANILDTDFKRMGIGVIDNGVYGKMFVQVFTD</sequence>
<feature type="transmembrane region" description="Helical" evidence="5">
    <location>
        <begin position="20"/>
        <end position="36"/>
    </location>
</feature>
<evidence type="ECO:0000256" key="2">
    <source>
        <dbReference type="ARBA" id="ARBA00022692"/>
    </source>
</evidence>
<comment type="caution">
    <text evidence="7">The sequence shown here is derived from an EMBL/GenBank/DDBJ whole genome shotgun (WGS) entry which is preliminary data.</text>
</comment>
<reference evidence="7 8" key="1">
    <citation type="journal article" date="2015" name="Nature">
        <title>rRNA introns, odd ribosomes, and small enigmatic genomes across a large radiation of phyla.</title>
        <authorList>
            <person name="Brown C.T."/>
            <person name="Hug L.A."/>
            <person name="Thomas B.C."/>
            <person name="Sharon I."/>
            <person name="Castelle C.J."/>
            <person name="Singh A."/>
            <person name="Wilkins M.J."/>
            <person name="Williams K.H."/>
            <person name="Banfield J.F."/>
        </authorList>
    </citation>
    <scope>NUCLEOTIDE SEQUENCE [LARGE SCALE GENOMIC DNA]</scope>
</reference>
<evidence type="ECO:0000256" key="4">
    <source>
        <dbReference type="ARBA" id="ARBA00023136"/>
    </source>
</evidence>
<comment type="subcellular location">
    <subcellularLocation>
        <location evidence="1">Membrane</location>
        <topology evidence="1">Multi-pass membrane protein</topology>
    </subcellularLocation>
</comment>
<accession>A0A0G0JJQ0</accession>
<dbReference type="Gene3D" id="3.40.33.10">
    <property type="entry name" value="CAP"/>
    <property type="match status" value="1"/>
</dbReference>
<gene>
    <name evidence="7" type="ORF">US53_C0031G0016</name>
</gene>
<proteinExistence type="predicted"/>
<dbReference type="GO" id="GO:0009403">
    <property type="term" value="P:toxin biosynthetic process"/>
    <property type="evidence" value="ECO:0007669"/>
    <property type="project" value="InterPro"/>
</dbReference>
<dbReference type="InterPro" id="IPR035940">
    <property type="entry name" value="CAP_sf"/>
</dbReference>
<dbReference type="Pfam" id="PF02674">
    <property type="entry name" value="Colicin_V"/>
    <property type="match status" value="1"/>
</dbReference>
<keyword evidence="4 5" id="KW-0472">Membrane</keyword>
<dbReference type="SUPFAM" id="SSF55797">
    <property type="entry name" value="PR-1-like"/>
    <property type="match status" value="1"/>
</dbReference>
<feature type="domain" description="SCP" evidence="6">
    <location>
        <begin position="220"/>
        <end position="335"/>
    </location>
</feature>
<keyword evidence="3 5" id="KW-1133">Transmembrane helix</keyword>
<evidence type="ECO:0000256" key="5">
    <source>
        <dbReference type="SAM" id="Phobius"/>
    </source>
</evidence>
<evidence type="ECO:0000313" key="7">
    <source>
        <dbReference type="EMBL" id="KKQ36969.1"/>
    </source>
</evidence>
<protein>
    <recommendedName>
        <fullName evidence="6">SCP domain-containing protein</fullName>
    </recommendedName>
</protein>
<dbReference type="GO" id="GO:0016020">
    <property type="term" value="C:membrane"/>
    <property type="evidence" value="ECO:0007669"/>
    <property type="project" value="UniProtKB-SubCell"/>
</dbReference>
<name>A0A0G0JJQ0_9BACT</name>
<dbReference type="Pfam" id="PF00188">
    <property type="entry name" value="CAP"/>
    <property type="match status" value="1"/>
</dbReference>
<dbReference type="EMBL" id="LBTI01000031">
    <property type="protein sequence ID" value="KKQ36969.1"/>
    <property type="molecule type" value="Genomic_DNA"/>
</dbReference>
<dbReference type="CDD" id="cd05379">
    <property type="entry name" value="CAP_bacterial"/>
    <property type="match status" value="1"/>
</dbReference>
<dbReference type="STRING" id="1618545.US53_C0031G0016"/>
<dbReference type="PANTHER" id="PTHR31157:SF1">
    <property type="entry name" value="SCP DOMAIN-CONTAINING PROTEIN"/>
    <property type="match status" value="1"/>
</dbReference>
<evidence type="ECO:0000256" key="3">
    <source>
        <dbReference type="ARBA" id="ARBA00022989"/>
    </source>
</evidence>
<organism evidence="7 8">
    <name type="scientific">Candidatus Woesebacteria bacterium GW2011_GWA1_37_7</name>
    <dbReference type="NCBI Taxonomy" id="1618545"/>
    <lineage>
        <taxon>Bacteria</taxon>
        <taxon>Candidatus Woeseibacteriota</taxon>
    </lineage>
</organism>
<dbReference type="InterPro" id="IPR003825">
    <property type="entry name" value="Colicin-V_CvpA"/>
</dbReference>
<evidence type="ECO:0000256" key="1">
    <source>
        <dbReference type="ARBA" id="ARBA00004141"/>
    </source>
</evidence>
<evidence type="ECO:0000313" key="8">
    <source>
        <dbReference type="Proteomes" id="UP000034591"/>
    </source>
</evidence>
<dbReference type="PANTHER" id="PTHR31157">
    <property type="entry name" value="SCP DOMAIN-CONTAINING PROTEIN"/>
    <property type="match status" value="1"/>
</dbReference>
<dbReference type="InterPro" id="IPR014044">
    <property type="entry name" value="CAP_dom"/>
</dbReference>
<feature type="transmembrane region" description="Helical" evidence="5">
    <location>
        <begin position="127"/>
        <end position="147"/>
    </location>
</feature>
<feature type="transmembrane region" description="Helical" evidence="5">
    <location>
        <begin position="43"/>
        <end position="64"/>
    </location>
</feature>